<name>A0A914R2L9_9BILA</name>
<protein>
    <submittedName>
        <fullName evidence="2">Uncharacterized protein</fullName>
    </submittedName>
</protein>
<sequence>MLIKKEILKNLCPVYIKEIEKLEQEYAEIPECDRGIKKDCLLKFSQNYLMLKELWDTFFDESRKEQAEASFTPNISQLVQTYLNNKIRSRYHFYILNGNDGYKKLWHETPNFNTSFLLDYSEIRLQLNLPQKGLEHTLKFFDEHSCEPLPKEAYILYTKAKELYSKILIADNKSDEEWFNLIIEVKDIEFVANNIEWRIGNNNLNCQKLWKLYLRYLEKNDTKVCAFFYYYCMLIRVDHLSFPGISREISRFLWEIAR</sequence>
<proteinExistence type="predicted"/>
<dbReference type="AlphaFoldDB" id="A0A914R2L9"/>
<evidence type="ECO:0000313" key="1">
    <source>
        <dbReference type="Proteomes" id="UP000887578"/>
    </source>
</evidence>
<dbReference type="Proteomes" id="UP000887578">
    <property type="component" value="Unplaced"/>
</dbReference>
<organism evidence="1 2">
    <name type="scientific">Panagrolaimus davidi</name>
    <dbReference type="NCBI Taxonomy" id="227884"/>
    <lineage>
        <taxon>Eukaryota</taxon>
        <taxon>Metazoa</taxon>
        <taxon>Ecdysozoa</taxon>
        <taxon>Nematoda</taxon>
        <taxon>Chromadorea</taxon>
        <taxon>Rhabditida</taxon>
        <taxon>Tylenchina</taxon>
        <taxon>Panagrolaimomorpha</taxon>
        <taxon>Panagrolaimoidea</taxon>
        <taxon>Panagrolaimidae</taxon>
        <taxon>Panagrolaimus</taxon>
    </lineage>
</organism>
<keyword evidence="1" id="KW-1185">Reference proteome</keyword>
<accession>A0A914R2L9</accession>
<dbReference type="WBParaSite" id="PDA_v2.g8786.t1">
    <property type="protein sequence ID" value="PDA_v2.g8786.t1"/>
    <property type="gene ID" value="PDA_v2.g8786"/>
</dbReference>
<reference evidence="2" key="1">
    <citation type="submission" date="2022-11" db="UniProtKB">
        <authorList>
            <consortium name="WormBaseParasite"/>
        </authorList>
    </citation>
    <scope>IDENTIFICATION</scope>
</reference>
<evidence type="ECO:0000313" key="2">
    <source>
        <dbReference type="WBParaSite" id="PDA_v2.g8786.t1"/>
    </source>
</evidence>